<keyword evidence="2" id="KW-0813">Transport</keyword>
<comment type="caution">
    <text evidence="5">The sequence shown here is derived from an EMBL/GenBank/DDBJ whole genome shotgun (WGS) entry which is preliminary data.</text>
</comment>
<evidence type="ECO:0000256" key="1">
    <source>
        <dbReference type="ARBA" id="ARBA00006709"/>
    </source>
</evidence>
<dbReference type="PANTHER" id="PTHR38682:SF1">
    <property type="entry name" value="V-TYPE ATP SYNTHASE SUBUNIT C"/>
    <property type="match status" value="1"/>
</dbReference>
<evidence type="ECO:0000256" key="4">
    <source>
        <dbReference type="SAM" id="MobiDB-lite"/>
    </source>
</evidence>
<accession>A0A9D1XBU9</accession>
<evidence type="ECO:0000256" key="3">
    <source>
        <dbReference type="ARBA" id="ARBA00023065"/>
    </source>
</evidence>
<dbReference type="Proteomes" id="UP000886890">
    <property type="component" value="Unassembled WGS sequence"/>
</dbReference>
<name>A0A9D1XBU9_9FIRM</name>
<evidence type="ECO:0000313" key="5">
    <source>
        <dbReference type="EMBL" id="HIX76231.1"/>
    </source>
</evidence>
<dbReference type="InterPro" id="IPR035067">
    <property type="entry name" value="V-type_ATPase_csu/dsu"/>
</dbReference>
<dbReference type="EMBL" id="DXEK01000018">
    <property type="protein sequence ID" value="HIX76231.1"/>
    <property type="molecule type" value="Genomic_DNA"/>
</dbReference>
<keyword evidence="3" id="KW-0406">Ion transport</keyword>
<comment type="similarity">
    <text evidence="1">Belongs to the V-ATPase V0D/AC39 subunit family.</text>
</comment>
<sequence length="366" mass="40155">MADKYAYAVARIRTLENDLLTDSDIGQLLACQTCDSALEFLAQKGWGGGTDWKRKDDGREEEERAGGTEDAWKNREEQMLRRETEKIWETAADLHVDPSVFEILAFRPLYHNLKAAVREVCTGKAGGEIYYAGRVVEIAGGLPKGGSGSGISSGISSGNPGQAIYTIVREKNFSALPWHMRDAAAEALEAMLQTGDGQLCDTIVDRALLDAVEQEGKDSPVEVLRLWSAEFVAAADIRIAVRAARAGKNRTFLERALAPCRRLNVSGLCAAALSGAEAVYSFLGAEGYGEAAEALKESDTAFERWCDNRVIRTIRPQKYRAFSAGPLAAYVLARENEIKTVRMILTGKQNGLPDQAIRERVREMYV</sequence>
<reference evidence="5" key="1">
    <citation type="journal article" date="2021" name="PeerJ">
        <title>Extensive microbial diversity within the chicken gut microbiome revealed by metagenomics and culture.</title>
        <authorList>
            <person name="Gilroy R."/>
            <person name="Ravi A."/>
            <person name="Getino M."/>
            <person name="Pursley I."/>
            <person name="Horton D.L."/>
            <person name="Alikhan N.F."/>
            <person name="Baker D."/>
            <person name="Gharbi K."/>
            <person name="Hall N."/>
            <person name="Watson M."/>
            <person name="Adriaenssens E.M."/>
            <person name="Foster-Nyarko E."/>
            <person name="Jarju S."/>
            <person name="Secka A."/>
            <person name="Antonio M."/>
            <person name="Oren A."/>
            <person name="Chaudhuri R.R."/>
            <person name="La Ragione R."/>
            <person name="Hildebrand F."/>
            <person name="Pallen M.J."/>
        </authorList>
    </citation>
    <scope>NUCLEOTIDE SEQUENCE</scope>
    <source>
        <strain evidence="5">CHK183-1962</strain>
    </source>
</reference>
<dbReference type="InterPro" id="IPR050873">
    <property type="entry name" value="V-ATPase_V0D/AC39_subunit"/>
</dbReference>
<gene>
    <name evidence="5" type="ORF">H9734_01340</name>
</gene>
<evidence type="ECO:0000313" key="6">
    <source>
        <dbReference type="Proteomes" id="UP000886890"/>
    </source>
</evidence>
<proteinExistence type="inferred from homology"/>
<dbReference type="GO" id="GO:0046961">
    <property type="term" value="F:proton-transporting ATPase activity, rotational mechanism"/>
    <property type="evidence" value="ECO:0007669"/>
    <property type="project" value="InterPro"/>
</dbReference>
<dbReference type="PANTHER" id="PTHR38682">
    <property type="entry name" value="V-TYPE ATP SYNTHASE SUBUNIT C"/>
    <property type="match status" value="1"/>
</dbReference>
<dbReference type="Gene3D" id="1.10.132.50">
    <property type="entry name" value="ATP synthase (C/AC39) subunit, domain 3"/>
    <property type="match status" value="1"/>
</dbReference>
<dbReference type="InterPro" id="IPR002843">
    <property type="entry name" value="ATPase_V0-cplx_csu/dsu"/>
</dbReference>
<dbReference type="InterPro" id="IPR036079">
    <property type="entry name" value="ATPase_csu/dsu_sf"/>
</dbReference>
<dbReference type="AlphaFoldDB" id="A0A9D1XBU9"/>
<dbReference type="Pfam" id="PF01992">
    <property type="entry name" value="vATP-synt_AC39"/>
    <property type="match status" value="1"/>
</dbReference>
<protein>
    <submittedName>
        <fullName evidence="5">V-type ATPase subunit</fullName>
    </submittedName>
</protein>
<dbReference type="Gene3D" id="1.20.1690.10">
    <property type="entry name" value="V-type ATP synthase subunit C domain"/>
    <property type="match status" value="2"/>
</dbReference>
<dbReference type="SUPFAM" id="SSF103486">
    <property type="entry name" value="V-type ATP synthase subunit C"/>
    <property type="match status" value="1"/>
</dbReference>
<feature type="region of interest" description="Disordered" evidence="4">
    <location>
        <begin position="51"/>
        <end position="76"/>
    </location>
</feature>
<dbReference type="InterPro" id="IPR044911">
    <property type="entry name" value="V-type_ATPase_csu/dsu_dom_3"/>
</dbReference>
<reference evidence="5" key="2">
    <citation type="submission" date="2021-04" db="EMBL/GenBank/DDBJ databases">
        <authorList>
            <person name="Gilroy R."/>
        </authorList>
    </citation>
    <scope>NUCLEOTIDE SEQUENCE</scope>
    <source>
        <strain evidence="5">CHK183-1962</strain>
    </source>
</reference>
<evidence type="ECO:0000256" key="2">
    <source>
        <dbReference type="ARBA" id="ARBA00022448"/>
    </source>
</evidence>
<organism evidence="5 6">
    <name type="scientific">Candidatus Fusicatenibacter merdavium</name>
    <dbReference type="NCBI Taxonomy" id="2838600"/>
    <lineage>
        <taxon>Bacteria</taxon>
        <taxon>Bacillati</taxon>
        <taxon>Bacillota</taxon>
        <taxon>Clostridia</taxon>
        <taxon>Lachnospirales</taxon>
        <taxon>Lachnospiraceae</taxon>
        <taxon>Fusicatenibacter</taxon>
    </lineage>
</organism>